<gene>
    <name evidence="3" type="ORF">CYCCA115_LOCUS7371</name>
</gene>
<evidence type="ECO:0000313" key="3">
    <source>
        <dbReference type="EMBL" id="CAJ1941137.1"/>
    </source>
</evidence>
<dbReference type="Pfam" id="PF20710">
    <property type="entry name" value="DUF6824"/>
    <property type="match status" value="1"/>
</dbReference>
<proteinExistence type="predicted"/>
<feature type="domain" description="DUF6824" evidence="2">
    <location>
        <begin position="65"/>
        <end position="147"/>
    </location>
</feature>
<feature type="region of interest" description="Disordered" evidence="1">
    <location>
        <begin position="149"/>
        <end position="185"/>
    </location>
</feature>
<dbReference type="InterPro" id="IPR049227">
    <property type="entry name" value="DUF6824"/>
</dbReference>
<comment type="caution">
    <text evidence="3">The sequence shown here is derived from an EMBL/GenBank/DDBJ whole genome shotgun (WGS) entry which is preliminary data.</text>
</comment>
<feature type="compositionally biased region" description="Polar residues" evidence="1">
    <location>
        <begin position="163"/>
        <end position="185"/>
    </location>
</feature>
<protein>
    <recommendedName>
        <fullName evidence="2">DUF6824 domain-containing protein</fullName>
    </recommendedName>
</protein>
<keyword evidence="4" id="KW-1185">Reference proteome</keyword>
<organism evidence="3 4">
    <name type="scientific">Cylindrotheca closterium</name>
    <dbReference type="NCBI Taxonomy" id="2856"/>
    <lineage>
        <taxon>Eukaryota</taxon>
        <taxon>Sar</taxon>
        <taxon>Stramenopiles</taxon>
        <taxon>Ochrophyta</taxon>
        <taxon>Bacillariophyta</taxon>
        <taxon>Bacillariophyceae</taxon>
        <taxon>Bacillariophycidae</taxon>
        <taxon>Bacillariales</taxon>
        <taxon>Bacillariaceae</taxon>
        <taxon>Cylindrotheca</taxon>
    </lineage>
</organism>
<reference evidence="3" key="1">
    <citation type="submission" date="2023-08" db="EMBL/GenBank/DDBJ databases">
        <authorList>
            <person name="Audoor S."/>
            <person name="Bilcke G."/>
        </authorList>
    </citation>
    <scope>NUCLEOTIDE SEQUENCE</scope>
</reference>
<evidence type="ECO:0000256" key="1">
    <source>
        <dbReference type="SAM" id="MobiDB-lite"/>
    </source>
</evidence>
<dbReference type="EMBL" id="CAKOGP040001001">
    <property type="protein sequence ID" value="CAJ1941137.1"/>
    <property type="molecule type" value="Genomic_DNA"/>
</dbReference>
<accession>A0AAD2CNU3</accession>
<sequence length="185" mass="21400">MTEESWNLLDSIESITPHSDEWTAAANDVANQETGTWTQNYSRGNPRDVVDHLIATTATAPTNIDILFGRGTGNHSHPGNVILRMEVEIYFYHHSSLSKPEKTLFIHEWIKILRSRGIRFLRRDEKGDRWHKVKEDEIKSKLAHCFRTVRKRRNKPAKEPINGTRQASKQVCKQPRSQEMEPSTN</sequence>
<name>A0AAD2CNU3_9STRA</name>
<dbReference type="Proteomes" id="UP001295423">
    <property type="component" value="Unassembled WGS sequence"/>
</dbReference>
<dbReference type="AlphaFoldDB" id="A0AAD2CNU3"/>
<evidence type="ECO:0000259" key="2">
    <source>
        <dbReference type="Pfam" id="PF20710"/>
    </source>
</evidence>
<evidence type="ECO:0000313" key="4">
    <source>
        <dbReference type="Proteomes" id="UP001295423"/>
    </source>
</evidence>